<protein>
    <submittedName>
        <fullName evidence="1">Uncharacterized protein</fullName>
    </submittedName>
</protein>
<dbReference type="Proteomes" id="UP000324974">
    <property type="component" value="Chromosome"/>
</dbReference>
<gene>
    <name evidence="1" type="ORF">PX52LOC_06363</name>
</gene>
<dbReference type="KEGG" id="lrs:PX52LOC_06363"/>
<dbReference type="EMBL" id="CP042425">
    <property type="protein sequence ID" value="QEL19298.1"/>
    <property type="molecule type" value="Genomic_DNA"/>
</dbReference>
<evidence type="ECO:0000313" key="2">
    <source>
        <dbReference type="Proteomes" id="UP000324974"/>
    </source>
</evidence>
<accession>A0A5C1AQZ2</accession>
<keyword evidence="2" id="KW-1185">Reference proteome</keyword>
<name>A0A5C1AQZ2_9BACT</name>
<evidence type="ECO:0000313" key="1">
    <source>
        <dbReference type="EMBL" id="QEL19298.1"/>
    </source>
</evidence>
<dbReference type="AlphaFoldDB" id="A0A5C1AQZ2"/>
<organism evidence="1 2">
    <name type="scientific">Limnoglobus roseus</name>
    <dbReference type="NCBI Taxonomy" id="2598579"/>
    <lineage>
        <taxon>Bacteria</taxon>
        <taxon>Pseudomonadati</taxon>
        <taxon>Planctomycetota</taxon>
        <taxon>Planctomycetia</taxon>
        <taxon>Gemmatales</taxon>
        <taxon>Gemmataceae</taxon>
        <taxon>Limnoglobus</taxon>
    </lineage>
</organism>
<dbReference type="RefSeq" id="WP_149113705.1">
    <property type="nucleotide sequence ID" value="NZ_CP042425.1"/>
</dbReference>
<sequence length="99" mass="11151">MTEKKPAVVMTASGRVKEHPFGADIREILDAIFNEHQRAGSDWDRPTKLFIGGDCIVASGLCDIAWEYGRFSQKKMDEMDEALDGWIAQRFGCKERISA</sequence>
<reference evidence="2" key="1">
    <citation type="submission" date="2019-08" db="EMBL/GenBank/DDBJ databases">
        <title>Limnoglobus roseus gen. nov., sp. nov., a novel freshwater planctomycete with a giant genome from the family Gemmataceae.</title>
        <authorList>
            <person name="Kulichevskaya I.S."/>
            <person name="Naumoff D.G."/>
            <person name="Miroshnikov K."/>
            <person name="Ivanova A."/>
            <person name="Philippov D.A."/>
            <person name="Hakobyan A."/>
            <person name="Rijpstra I.C."/>
            <person name="Sinninghe Damste J.S."/>
            <person name="Liesack W."/>
            <person name="Dedysh S.N."/>
        </authorList>
    </citation>
    <scope>NUCLEOTIDE SEQUENCE [LARGE SCALE GENOMIC DNA]</scope>
    <source>
        <strain evidence="2">PX52</strain>
    </source>
</reference>
<proteinExistence type="predicted"/>
<dbReference type="OrthoDB" id="9803322at2"/>